<accession>A0A7W8UIX8</accession>
<dbReference type="Proteomes" id="UP000528824">
    <property type="component" value="Unassembled WGS sequence"/>
</dbReference>
<gene>
    <name evidence="1" type="ORF">GGI59_000385</name>
</gene>
<keyword evidence="2" id="KW-1185">Reference proteome</keyword>
<dbReference type="EMBL" id="JACHBC010000001">
    <property type="protein sequence ID" value="MBB5558758.1"/>
    <property type="molecule type" value="Genomic_DNA"/>
</dbReference>
<proteinExistence type="predicted"/>
<evidence type="ECO:0000313" key="1">
    <source>
        <dbReference type="EMBL" id="MBB5558758.1"/>
    </source>
</evidence>
<dbReference type="AlphaFoldDB" id="A0A7W8UIX8"/>
<evidence type="ECO:0000313" key="2">
    <source>
        <dbReference type="Proteomes" id="UP000528824"/>
    </source>
</evidence>
<protein>
    <submittedName>
        <fullName evidence="1">Uncharacterized protein</fullName>
    </submittedName>
</protein>
<name>A0A7W8UIX8_9HYPH</name>
<sequence length="78" mass="8609">MCKPNGEAGNPAKCQRRGDCRGCPLFAFDDGEREDRRTAPGPQIWAVGHSADLVAKSRKWVLLNEARSAARSREGKVR</sequence>
<comment type="caution">
    <text evidence="1">The sequence shown here is derived from an EMBL/GenBank/DDBJ whole genome shotgun (WGS) entry which is preliminary data.</text>
</comment>
<reference evidence="1 2" key="1">
    <citation type="submission" date="2020-08" db="EMBL/GenBank/DDBJ databases">
        <title>Genomic Encyclopedia of Type Strains, Phase IV (KMG-V): Genome sequencing to study the core and pangenomes of soil and plant-associated prokaryotes.</title>
        <authorList>
            <person name="Whitman W."/>
        </authorList>
    </citation>
    <scope>NUCLEOTIDE SEQUENCE [LARGE SCALE GENOMIC DNA]</scope>
    <source>
        <strain evidence="1 2">SEMIA 4034</strain>
    </source>
</reference>
<organism evidence="1 2">
    <name type="scientific">Rhizobium lentis</name>
    <dbReference type="NCBI Taxonomy" id="1138194"/>
    <lineage>
        <taxon>Bacteria</taxon>
        <taxon>Pseudomonadati</taxon>
        <taxon>Pseudomonadota</taxon>
        <taxon>Alphaproteobacteria</taxon>
        <taxon>Hyphomicrobiales</taxon>
        <taxon>Rhizobiaceae</taxon>
        <taxon>Rhizobium/Agrobacterium group</taxon>
        <taxon>Rhizobium</taxon>
    </lineage>
</organism>